<organism evidence="8 9">
    <name type="scientific">Pedococcus cremeus</name>
    <dbReference type="NCBI Taxonomy" id="587636"/>
    <lineage>
        <taxon>Bacteria</taxon>
        <taxon>Bacillati</taxon>
        <taxon>Actinomycetota</taxon>
        <taxon>Actinomycetes</taxon>
        <taxon>Micrococcales</taxon>
        <taxon>Intrasporangiaceae</taxon>
        <taxon>Pedococcus</taxon>
    </lineage>
</organism>
<evidence type="ECO:0000259" key="7">
    <source>
        <dbReference type="Pfam" id="PF00294"/>
    </source>
</evidence>
<dbReference type="InterPro" id="IPR029056">
    <property type="entry name" value="Ribokinase-like"/>
</dbReference>
<dbReference type="InterPro" id="IPR050306">
    <property type="entry name" value="PfkB_Carbo_kinase"/>
</dbReference>
<dbReference type="PANTHER" id="PTHR43085:SF1">
    <property type="entry name" value="PSEUDOURIDINE KINASE-RELATED"/>
    <property type="match status" value="1"/>
</dbReference>
<keyword evidence="2 6" id="KW-0808">Transferase</keyword>
<comment type="similarity">
    <text evidence="1 6">Belongs to the carbohydrate kinase PfkB family.</text>
</comment>
<evidence type="ECO:0000256" key="1">
    <source>
        <dbReference type="ARBA" id="ARBA00010688"/>
    </source>
</evidence>
<keyword evidence="5" id="KW-0067">ATP-binding</keyword>
<dbReference type="STRING" id="587636.SAMN05216199_1284"/>
<accession>A0A1H9S7Z1</accession>
<dbReference type="InterPro" id="IPR002173">
    <property type="entry name" value="Carboh/pur_kinase_PfkB_CS"/>
</dbReference>
<evidence type="ECO:0000256" key="2">
    <source>
        <dbReference type="ARBA" id="ARBA00022679"/>
    </source>
</evidence>
<dbReference type="Gene3D" id="3.40.1190.20">
    <property type="match status" value="1"/>
</dbReference>
<evidence type="ECO:0000256" key="4">
    <source>
        <dbReference type="ARBA" id="ARBA00022777"/>
    </source>
</evidence>
<dbReference type="GO" id="GO:0006000">
    <property type="term" value="P:fructose metabolic process"/>
    <property type="evidence" value="ECO:0007669"/>
    <property type="project" value="UniProtKB-ARBA"/>
</dbReference>
<dbReference type="SUPFAM" id="SSF53613">
    <property type="entry name" value="Ribokinase-like"/>
    <property type="match status" value="1"/>
</dbReference>
<name>A0A1H9S7Z1_9MICO</name>
<keyword evidence="4 6" id="KW-0418">Kinase</keyword>
<evidence type="ECO:0000313" key="9">
    <source>
        <dbReference type="Proteomes" id="UP000199019"/>
    </source>
</evidence>
<dbReference type="PANTHER" id="PTHR43085">
    <property type="entry name" value="HEXOKINASE FAMILY MEMBER"/>
    <property type="match status" value="1"/>
</dbReference>
<feature type="domain" description="Carbohydrate kinase PfkB" evidence="7">
    <location>
        <begin position="14"/>
        <end position="309"/>
    </location>
</feature>
<evidence type="ECO:0000256" key="5">
    <source>
        <dbReference type="ARBA" id="ARBA00022840"/>
    </source>
</evidence>
<dbReference type="GO" id="GO:0008865">
    <property type="term" value="F:fructokinase activity"/>
    <property type="evidence" value="ECO:0007669"/>
    <property type="project" value="UniProtKB-ARBA"/>
</dbReference>
<reference evidence="9" key="1">
    <citation type="submission" date="2016-10" db="EMBL/GenBank/DDBJ databases">
        <authorList>
            <person name="Varghese N."/>
            <person name="Submissions S."/>
        </authorList>
    </citation>
    <scope>NUCLEOTIDE SEQUENCE [LARGE SCALE GENOMIC DNA]</scope>
    <source>
        <strain evidence="9">CGMCC 1.6963</strain>
    </source>
</reference>
<dbReference type="EMBL" id="FOHB01000001">
    <property type="protein sequence ID" value="SER80705.1"/>
    <property type="molecule type" value="Genomic_DNA"/>
</dbReference>
<dbReference type="CDD" id="cd01167">
    <property type="entry name" value="bac_FRK"/>
    <property type="match status" value="1"/>
</dbReference>
<dbReference type="InterPro" id="IPR002139">
    <property type="entry name" value="Ribo/fructo_kinase"/>
</dbReference>
<keyword evidence="3" id="KW-0547">Nucleotide-binding</keyword>
<gene>
    <name evidence="8" type="ORF">SAMN05216199_1284</name>
</gene>
<dbReference type="AlphaFoldDB" id="A0A1H9S7Z1"/>
<keyword evidence="9" id="KW-1185">Reference proteome</keyword>
<dbReference type="RefSeq" id="WP_091756571.1">
    <property type="nucleotide sequence ID" value="NZ_FOHB01000001.1"/>
</dbReference>
<dbReference type="GO" id="GO:0005524">
    <property type="term" value="F:ATP binding"/>
    <property type="evidence" value="ECO:0007669"/>
    <property type="project" value="UniProtKB-KW"/>
</dbReference>
<evidence type="ECO:0000256" key="3">
    <source>
        <dbReference type="ARBA" id="ARBA00022741"/>
    </source>
</evidence>
<evidence type="ECO:0000313" key="8">
    <source>
        <dbReference type="EMBL" id="SER80705.1"/>
    </source>
</evidence>
<dbReference type="Proteomes" id="UP000199019">
    <property type="component" value="Unassembled WGS sequence"/>
</dbReference>
<dbReference type="PRINTS" id="PR00990">
    <property type="entry name" value="RIBOKINASE"/>
</dbReference>
<evidence type="ECO:0000256" key="6">
    <source>
        <dbReference type="RuleBase" id="RU003704"/>
    </source>
</evidence>
<dbReference type="Pfam" id="PF00294">
    <property type="entry name" value="PfkB"/>
    <property type="match status" value="1"/>
</dbReference>
<dbReference type="OrthoDB" id="9795789at2"/>
<dbReference type="PROSITE" id="PS00584">
    <property type="entry name" value="PFKB_KINASES_2"/>
    <property type="match status" value="1"/>
</dbReference>
<sequence>MDEHAVTGDAGNDRVLVVGEALIDRVRDADGDVVEHVGGSPANVAVGLARLDQRVDFATRLGPDARGTRIADHLTRHGVSLLSTTVGEQSTSVAEAHLDAAGAAEYTFDLHWDLPHVEVPAGTTHVHTGSIAAILEPGARSVAAALRDAHEQATVSYDPNIRPDIMGDLDVVRGHVEELVALSDVVKASEDDLLLLYPGSAVSDVLRRWGALGPALVVVTRGPDGVVFGLSTTGEVASAPTLAQAVVDTVGAGDSFMAGLLSGLASAGLTGAEGRKRLADATLAGVRPAIDRALACAAATVARAGAYAPSLDEL</sequence>
<proteinExistence type="inferred from homology"/>
<protein>
    <submittedName>
        <fullName evidence="8">Fructokinase</fullName>
    </submittedName>
</protein>
<dbReference type="InterPro" id="IPR011611">
    <property type="entry name" value="PfkB_dom"/>
</dbReference>